<name>A0A8X6RSQ1_TRICX</name>
<keyword evidence="2" id="KW-0732">Signal</keyword>
<dbReference type="Proteomes" id="UP000887159">
    <property type="component" value="Unassembled WGS sequence"/>
</dbReference>
<keyword evidence="4" id="KW-1185">Reference proteome</keyword>
<feature type="signal peptide" evidence="2">
    <location>
        <begin position="1"/>
        <end position="18"/>
    </location>
</feature>
<dbReference type="AlphaFoldDB" id="A0A8X6RSQ1"/>
<feature type="compositionally biased region" description="Polar residues" evidence="1">
    <location>
        <begin position="57"/>
        <end position="74"/>
    </location>
</feature>
<feature type="chain" id="PRO_5036467158" description="Secreted protein" evidence="2">
    <location>
        <begin position="19"/>
        <end position="94"/>
    </location>
</feature>
<evidence type="ECO:0000256" key="1">
    <source>
        <dbReference type="SAM" id="MobiDB-lite"/>
    </source>
</evidence>
<evidence type="ECO:0000313" key="4">
    <source>
        <dbReference type="Proteomes" id="UP000887159"/>
    </source>
</evidence>
<feature type="region of interest" description="Disordered" evidence="1">
    <location>
        <begin position="57"/>
        <end position="81"/>
    </location>
</feature>
<gene>
    <name evidence="3" type="primary">AVEN_147826_1</name>
    <name evidence="3" type="ORF">TNCV_5075341</name>
</gene>
<accession>A0A8X6RSQ1</accession>
<evidence type="ECO:0000256" key="2">
    <source>
        <dbReference type="SAM" id="SignalP"/>
    </source>
</evidence>
<comment type="caution">
    <text evidence="3">The sequence shown here is derived from an EMBL/GenBank/DDBJ whole genome shotgun (WGS) entry which is preliminary data.</text>
</comment>
<organism evidence="3 4">
    <name type="scientific">Trichonephila clavipes</name>
    <name type="common">Golden silk orbweaver</name>
    <name type="synonym">Nephila clavipes</name>
    <dbReference type="NCBI Taxonomy" id="2585209"/>
    <lineage>
        <taxon>Eukaryota</taxon>
        <taxon>Metazoa</taxon>
        <taxon>Ecdysozoa</taxon>
        <taxon>Arthropoda</taxon>
        <taxon>Chelicerata</taxon>
        <taxon>Arachnida</taxon>
        <taxon>Araneae</taxon>
        <taxon>Araneomorphae</taxon>
        <taxon>Entelegynae</taxon>
        <taxon>Araneoidea</taxon>
        <taxon>Nephilidae</taxon>
        <taxon>Trichonephila</taxon>
    </lineage>
</organism>
<protein>
    <recommendedName>
        <fullName evidence="5">Secreted protein</fullName>
    </recommendedName>
</protein>
<evidence type="ECO:0000313" key="3">
    <source>
        <dbReference type="EMBL" id="GFY01067.1"/>
    </source>
</evidence>
<evidence type="ECO:0008006" key="5">
    <source>
        <dbReference type="Google" id="ProtNLM"/>
    </source>
</evidence>
<dbReference type="EMBL" id="BMAU01021225">
    <property type="protein sequence ID" value="GFY01067.1"/>
    <property type="molecule type" value="Genomic_DNA"/>
</dbReference>
<proteinExistence type="predicted"/>
<sequence>MLFLVRFVLAGDIYMVMCRGEAPPDGTFPCFDMLGSWIYKVVSLPVRVHLPDTIGNETHQTSQCASRHQQSSGNAGRPRRGLRLCAEQLTTVHD</sequence>
<reference evidence="3" key="1">
    <citation type="submission" date="2020-08" db="EMBL/GenBank/DDBJ databases">
        <title>Multicomponent nature underlies the extraordinary mechanical properties of spider dragline silk.</title>
        <authorList>
            <person name="Kono N."/>
            <person name="Nakamura H."/>
            <person name="Mori M."/>
            <person name="Yoshida Y."/>
            <person name="Ohtoshi R."/>
            <person name="Malay A.D."/>
            <person name="Moran D.A.P."/>
            <person name="Tomita M."/>
            <person name="Numata K."/>
            <person name="Arakawa K."/>
        </authorList>
    </citation>
    <scope>NUCLEOTIDE SEQUENCE</scope>
</reference>